<keyword evidence="22" id="KW-0675">Receptor</keyword>
<dbReference type="Pfam" id="PF07974">
    <property type="entry name" value="EGF_2"/>
    <property type="match status" value="1"/>
</dbReference>
<comment type="similarity">
    <text evidence="5 25">Belongs to the integrin beta chain family.</text>
</comment>
<dbReference type="InterPro" id="IPR012896">
    <property type="entry name" value="Integrin_bsu_tail"/>
</dbReference>
<evidence type="ECO:0000256" key="8">
    <source>
        <dbReference type="ARBA" id="ARBA00022541"/>
    </source>
</evidence>
<dbReference type="Gene3D" id="3.40.50.410">
    <property type="entry name" value="von Willebrand factor, type A domain"/>
    <property type="match status" value="1"/>
</dbReference>
<dbReference type="GO" id="GO:0098639">
    <property type="term" value="F:collagen binding involved in cell-matrix adhesion"/>
    <property type="evidence" value="ECO:0007669"/>
    <property type="project" value="TreeGrafter"/>
</dbReference>
<dbReference type="InterPro" id="IPR015812">
    <property type="entry name" value="Integrin_bsu"/>
</dbReference>
<dbReference type="GO" id="GO:0005178">
    <property type="term" value="F:integrin binding"/>
    <property type="evidence" value="ECO:0007669"/>
    <property type="project" value="TreeGrafter"/>
</dbReference>
<evidence type="ECO:0000256" key="5">
    <source>
        <dbReference type="ARBA" id="ARBA00007449"/>
    </source>
</evidence>
<dbReference type="SMART" id="SM00187">
    <property type="entry name" value="INB"/>
    <property type="match status" value="1"/>
</dbReference>
<dbReference type="AlphaFoldDB" id="A0A8C4QNF7"/>
<sequence length="879" mass="97250">MGTAMQAERVQMVTDDCLTVISTDVHFVSHIQWHVRTMSSHLFSFLSESVSVGRLHPCWNAANAMSIHNSGSMYDPLNYRPMQKRRCSQLLVGILALSCLFMIRVQTEISNECLSANAKSCEDCIQADSQCGWCKQENFTGPGELTSARCNFVENLLHRCPQKYIESPHGQTVIAPARPLTADRRERPKPEDITQIAPQKLTLTLRSGEPQGFDLHFRRAEDYPIDLYYLMDLSYSMVDDLHHVKKLGTELQQRMKDITSDFQMGFGSFVDKTTMPFISMTPKMVQNPCANNLNGQLCTSPFGYKNVLSLTANGTEFNQLVGKQQISGNMDSPEGGFDAMMQAAVCGDKIGWRNNTRLLVFSTDAGFHFAGDGKLGGIVLPNDGHCHLSSDGMYSASNHLDYPSVAQLVQKLGENNIQPIFAVTEEFHSVYKELSRLIPKSAVGMLSANSSNVIQLIINAYNALSSEVILENSRLPAGVHFHYTAFCKHGHVHTGDKGHSCSDIQIGDEVRFQIEAITSGCPNGGKDAVVEIRSLGFQEHVTVKLQFICQCKCQADGQPNSDECHHGNGTLECGACRCNPGRVGRLCECDKNEVSSEDVEASCKKDNTSSVVCSGKGDCICGECFCHKRDNPLEVIWGNLCECNNLTCDHANGRICGGNGVCNCSHCICFANFSGSDCSCPSSTATCVGRGEEMCSGRGRCKCGKCVCSESKYQGPTCEHCPTCPDACEEHRDCAECRAFGTGPQKESCSTCEFNVTKVEQIERQESTCKVKDENYCWFYFNYTYEGRIPQVFVQSKRECPEEPNILAIIAGVVAGIVFIGLALLLIWKLLMILHDRREFAKFEKDRLNAKWDTQDNPIYRSPINSFKNPTFGSKATHL</sequence>
<dbReference type="PROSITE" id="PS52047">
    <property type="entry name" value="I_EGF_2"/>
    <property type="match status" value="2"/>
</dbReference>
<evidence type="ECO:0000256" key="3">
    <source>
        <dbReference type="ARBA" id="ARBA00004297"/>
    </source>
</evidence>
<accession>A0A8C4QNF7</accession>
<evidence type="ECO:0000256" key="24">
    <source>
        <dbReference type="ARBA" id="ARBA00023273"/>
    </source>
</evidence>
<dbReference type="PANTHER" id="PTHR10082:SF28">
    <property type="entry name" value="INTEGRIN BETA-1"/>
    <property type="match status" value="1"/>
</dbReference>
<evidence type="ECO:0000256" key="26">
    <source>
        <dbReference type="SAM" id="Phobius"/>
    </source>
</evidence>
<evidence type="ECO:0000256" key="2">
    <source>
        <dbReference type="ARBA" id="ARBA00004223"/>
    </source>
</evidence>
<dbReference type="InterPro" id="IPR040622">
    <property type="entry name" value="EGF_integrin_1"/>
</dbReference>
<dbReference type="InterPro" id="IPR014836">
    <property type="entry name" value="Integrin_bsu_cyt_dom"/>
</dbReference>
<evidence type="ECO:0000259" key="27">
    <source>
        <dbReference type="SMART" id="SM00187"/>
    </source>
</evidence>
<keyword evidence="6" id="KW-1003">Cell membrane</keyword>
<feature type="transmembrane region" description="Helical" evidence="26">
    <location>
        <begin position="806"/>
        <end position="828"/>
    </location>
</feature>
<evidence type="ECO:0000256" key="4">
    <source>
        <dbReference type="ARBA" id="ARBA00004510"/>
    </source>
</evidence>
<dbReference type="Gene3D" id="2.60.40.1510">
    <property type="entry name" value="ntegrin, alpha v. Chain A, domain 3"/>
    <property type="match status" value="1"/>
</dbReference>
<dbReference type="FunFam" id="1.20.5.100:FF:000002">
    <property type="entry name" value="Integrin beta"/>
    <property type="match status" value="1"/>
</dbReference>
<feature type="domain" description="Integrin beta subunit tail" evidence="30">
    <location>
        <begin position="728"/>
        <end position="805"/>
    </location>
</feature>
<name>A0A8C4QNF7_EPTBU</name>
<dbReference type="SUPFAM" id="SSF69179">
    <property type="entry name" value="Integrin domains"/>
    <property type="match status" value="1"/>
</dbReference>
<dbReference type="SUPFAM" id="SSF53300">
    <property type="entry name" value="vWA-like"/>
    <property type="match status" value="1"/>
</dbReference>
<dbReference type="InterPro" id="IPR033760">
    <property type="entry name" value="Integrin_beta_N"/>
</dbReference>
<evidence type="ECO:0000256" key="14">
    <source>
        <dbReference type="ARBA" id="ARBA00022837"/>
    </source>
</evidence>
<dbReference type="Ensembl" id="ENSEBUT00000018662.1">
    <property type="protein sequence ID" value="ENSEBUP00000018088.1"/>
    <property type="gene ID" value="ENSEBUG00000011261.1"/>
</dbReference>
<evidence type="ECO:0000259" key="28">
    <source>
        <dbReference type="SMART" id="SM00423"/>
    </source>
</evidence>
<dbReference type="GO" id="GO:0019960">
    <property type="term" value="F:C-X3-C chemokine binding"/>
    <property type="evidence" value="ECO:0007669"/>
    <property type="project" value="TreeGrafter"/>
</dbReference>
<dbReference type="GO" id="GO:0046872">
    <property type="term" value="F:metal ion binding"/>
    <property type="evidence" value="ECO:0007669"/>
    <property type="project" value="UniProtKB-KW"/>
</dbReference>
<dbReference type="InterPro" id="IPR032695">
    <property type="entry name" value="Integrin_dom_sf"/>
</dbReference>
<dbReference type="PROSITE" id="PS00243">
    <property type="entry name" value="I_EGF_1"/>
    <property type="match status" value="1"/>
</dbReference>
<dbReference type="GO" id="GO:0030027">
    <property type="term" value="C:lamellipodium"/>
    <property type="evidence" value="ECO:0007669"/>
    <property type="project" value="UniProtKB-SubCell"/>
</dbReference>
<dbReference type="Pfam" id="PF08725">
    <property type="entry name" value="Integrin_b_cyt"/>
    <property type="match status" value="1"/>
</dbReference>
<dbReference type="FunFam" id="3.40.50.410:FF:000002">
    <property type="entry name" value="Integrin beta"/>
    <property type="match status" value="1"/>
</dbReference>
<dbReference type="GO" id="GO:0098609">
    <property type="term" value="P:cell-cell adhesion"/>
    <property type="evidence" value="ECO:0007669"/>
    <property type="project" value="TreeGrafter"/>
</dbReference>
<keyword evidence="20 26" id="KW-0472">Membrane</keyword>
<dbReference type="InterPro" id="IPR057073">
    <property type="entry name" value="EGF_integrin_2"/>
</dbReference>
<dbReference type="SUPFAM" id="SSF69687">
    <property type="entry name" value="Integrin beta tail domain"/>
    <property type="match status" value="1"/>
</dbReference>
<dbReference type="GO" id="GO:0007517">
    <property type="term" value="P:muscle organ development"/>
    <property type="evidence" value="ECO:0007669"/>
    <property type="project" value="UniProtKB-KW"/>
</dbReference>
<keyword evidence="21" id="KW-1015">Disulfide bond</keyword>
<evidence type="ECO:0000256" key="6">
    <source>
        <dbReference type="ARBA" id="ARBA00022475"/>
    </source>
</evidence>
<dbReference type="Pfam" id="PF23105">
    <property type="entry name" value="EGF_integrin"/>
    <property type="match status" value="1"/>
</dbReference>
<evidence type="ECO:0000256" key="10">
    <source>
        <dbReference type="ARBA" id="ARBA00022692"/>
    </source>
</evidence>
<keyword evidence="8" id="KW-0517">Myogenesis</keyword>
<dbReference type="Pfam" id="PF07965">
    <property type="entry name" value="Integrin_B_tail"/>
    <property type="match status" value="1"/>
</dbReference>
<dbReference type="FunFam" id="3.30.1680.10:FF:000002">
    <property type="entry name" value="Integrin beta"/>
    <property type="match status" value="1"/>
</dbReference>
<evidence type="ECO:0000256" key="17">
    <source>
        <dbReference type="ARBA" id="ARBA00022949"/>
    </source>
</evidence>
<keyword evidence="17" id="KW-0965">Cell junction</keyword>
<dbReference type="GO" id="GO:0019901">
    <property type="term" value="F:protein kinase binding"/>
    <property type="evidence" value="ECO:0007669"/>
    <property type="project" value="TreeGrafter"/>
</dbReference>
<keyword evidence="15" id="KW-0460">Magnesium</keyword>
<organism evidence="31 32">
    <name type="scientific">Eptatretus burgeri</name>
    <name type="common">Inshore hagfish</name>
    <dbReference type="NCBI Taxonomy" id="7764"/>
    <lineage>
        <taxon>Eukaryota</taxon>
        <taxon>Metazoa</taxon>
        <taxon>Chordata</taxon>
        <taxon>Craniata</taxon>
        <taxon>Vertebrata</taxon>
        <taxon>Cyclostomata</taxon>
        <taxon>Myxini</taxon>
        <taxon>Myxiniformes</taxon>
        <taxon>Myxinidae</taxon>
        <taxon>Eptatretinae</taxon>
        <taxon>Eptatretus</taxon>
    </lineage>
</organism>
<dbReference type="GeneTree" id="ENSGT01150000286983"/>
<dbReference type="Pfam" id="PF00362">
    <property type="entry name" value="Integrin_beta"/>
    <property type="match status" value="1"/>
</dbReference>
<dbReference type="PANTHER" id="PTHR10082">
    <property type="entry name" value="INTEGRIN BETA SUBUNIT"/>
    <property type="match status" value="1"/>
</dbReference>
<keyword evidence="9" id="KW-0597">Phosphoprotein</keyword>
<dbReference type="FunFam" id="2.10.25.10:FF:000043">
    <property type="entry name" value="Integrin beta"/>
    <property type="match status" value="1"/>
</dbReference>
<keyword evidence="12" id="KW-0732">Signal</keyword>
<evidence type="ECO:0000256" key="18">
    <source>
        <dbReference type="ARBA" id="ARBA00022989"/>
    </source>
</evidence>
<evidence type="ECO:0000256" key="19">
    <source>
        <dbReference type="ARBA" id="ARBA00023037"/>
    </source>
</evidence>
<evidence type="ECO:0000256" key="1">
    <source>
        <dbReference type="ARBA" id="ARBA00004199"/>
    </source>
</evidence>
<dbReference type="Gene3D" id="3.30.1680.10">
    <property type="entry name" value="ligand-binding face of the semaphorins, domain 2"/>
    <property type="match status" value="1"/>
</dbReference>
<keyword evidence="18 26" id="KW-1133">Transmembrane helix</keyword>
<dbReference type="GO" id="GO:0005925">
    <property type="term" value="C:focal adhesion"/>
    <property type="evidence" value="ECO:0007669"/>
    <property type="project" value="TreeGrafter"/>
</dbReference>
<dbReference type="Gene3D" id="1.20.5.100">
    <property type="entry name" value="Cytochrome c1, transmembrane anchor, C-terminal"/>
    <property type="match status" value="1"/>
</dbReference>
<evidence type="ECO:0000313" key="31">
    <source>
        <dbReference type="Ensembl" id="ENSEBUP00000018088.1"/>
    </source>
</evidence>
<dbReference type="GO" id="GO:0045202">
    <property type="term" value="C:synapse"/>
    <property type="evidence" value="ECO:0007669"/>
    <property type="project" value="TreeGrafter"/>
</dbReference>
<keyword evidence="19 25" id="KW-0401">Integrin</keyword>
<dbReference type="GO" id="GO:0043236">
    <property type="term" value="F:laminin binding"/>
    <property type="evidence" value="ECO:0007669"/>
    <property type="project" value="TreeGrafter"/>
</dbReference>
<evidence type="ECO:0000256" key="15">
    <source>
        <dbReference type="ARBA" id="ARBA00022842"/>
    </source>
</evidence>
<keyword evidence="32" id="KW-1185">Reference proteome</keyword>
<dbReference type="InterPro" id="IPR013111">
    <property type="entry name" value="EGF_extracell"/>
</dbReference>
<evidence type="ECO:0000256" key="16">
    <source>
        <dbReference type="ARBA" id="ARBA00022889"/>
    </source>
</evidence>
<dbReference type="GO" id="GO:0016477">
    <property type="term" value="P:cell migration"/>
    <property type="evidence" value="ECO:0007669"/>
    <property type="project" value="TreeGrafter"/>
</dbReference>
<keyword evidence="24" id="KW-0966">Cell projection</keyword>
<feature type="domain" description="Integrin beta subunit cytoplasmic" evidence="29">
    <location>
        <begin position="829"/>
        <end position="875"/>
    </location>
</feature>
<dbReference type="GO" id="GO:0008305">
    <property type="term" value="C:integrin complex"/>
    <property type="evidence" value="ECO:0007669"/>
    <property type="project" value="TreeGrafter"/>
</dbReference>
<dbReference type="GO" id="GO:0007229">
    <property type="term" value="P:integrin-mediated signaling pathway"/>
    <property type="evidence" value="ECO:0007669"/>
    <property type="project" value="UniProtKB-KW"/>
</dbReference>
<reference evidence="31" key="2">
    <citation type="submission" date="2025-09" db="UniProtKB">
        <authorList>
            <consortium name="Ensembl"/>
        </authorList>
    </citation>
    <scope>IDENTIFICATION</scope>
</reference>
<dbReference type="FunFam" id="2.10.25.10:FF:000155">
    <property type="entry name" value="Integrin beta"/>
    <property type="match status" value="1"/>
</dbReference>
<evidence type="ECO:0000256" key="9">
    <source>
        <dbReference type="ARBA" id="ARBA00022553"/>
    </source>
</evidence>
<dbReference type="GO" id="GO:0009986">
    <property type="term" value="C:cell surface"/>
    <property type="evidence" value="ECO:0007669"/>
    <property type="project" value="TreeGrafter"/>
</dbReference>
<dbReference type="InterPro" id="IPR036465">
    <property type="entry name" value="vWFA_dom_sf"/>
</dbReference>
<evidence type="ECO:0000259" key="30">
    <source>
        <dbReference type="SMART" id="SM01242"/>
    </source>
</evidence>
<evidence type="ECO:0000256" key="25">
    <source>
        <dbReference type="RuleBase" id="RU000633"/>
    </source>
</evidence>
<dbReference type="Pfam" id="PF18372">
    <property type="entry name" value="I-EGF_1"/>
    <property type="match status" value="1"/>
</dbReference>
<dbReference type="Pfam" id="PF17205">
    <property type="entry name" value="PSI_integrin"/>
    <property type="match status" value="1"/>
</dbReference>
<proteinExistence type="inferred from homology"/>
<evidence type="ECO:0000259" key="29">
    <source>
        <dbReference type="SMART" id="SM01241"/>
    </source>
</evidence>
<comment type="subcellular location">
    <subcellularLocation>
        <location evidence="25">Cell membrane</location>
        <topology evidence="25">Single-pass type I membrane protein</topology>
    </subcellularLocation>
    <subcellularLocation>
        <location evidence="3">Cell projection</location>
        <location evidence="3">Invadopodium membrane</location>
        <topology evidence="3">Single-pass type I membrane protein</topology>
    </subcellularLocation>
    <subcellularLocation>
        <location evidence="4">Cell projection</location>
        <location evidence="4">Lamellipodium</location>
    </subcellularLocation>
    <subcellularLocation>
        <location evidence="1">Cell projection</location>
        <location evidence="1">Ruffle membrane</location>
        <topology evidence="1">Single-pass type I membrane protein</topology>
    </subcellularLocation>
    <subcellularLocation>
        <location evidence="2">Melanosome</location>
    </subcellularLocation>
</comment>
<evidence type="ECO:0000256" key="7">
    <source>
        <dbReference type="ARBA" id="ARBA00022536"/>
    </source>
</evidence>
<dbReference type="Proteomes" id="UP000694388">
    <property type="component" value="Unplaced"/>
</dbReference>
<keyword evidence="10 25" id="KW-0812">Transmembrane</keyword>
<evidence type="ECO:0000256" key="23">
    <source>
        <dbReference type="ARBA" id="ARBA00023180"/>
    </source>
</evidence>
<keyword evidence="11" id="KW-0479">Metal-binding</keyword>
<dbReference type="InterPro" id="IPR016201">
    <property type="entry name" value="PSI"/>
</dbReference>
<dbReference type="SMART" id="SM01242">
    <property type="entry name" value="Integrin_B_tail"/>
    <property type="match status" value="1"/>
</dbReference>
<dbReference type="GO" id="GO:0032587">
    <property type="term" value="C:ruffle membrane"/>
    <property type="evidence" value="ECO:0007669"/>
    <property type="project" value="UniProtKB-SubCell"/>
</dbReference>
<dbReference type="GO" id="GO:0042470">
    <property type="term" value="C:melanosome"/>
    <property type="evidence" value="ECO:0007669"/>
    <property type="project" value="UniProtKB-SubCell"/>
</dbReference>
<keyword evidence="13" id="KW-0677">Repeat</keyword>
<evidence type="ECO:0000256" key="13">
    <source>
        <dbReference type="ARBA" id="ARBA00022737"/>
    </source>
</evidence>
<feature type="domain" description="PSI" evidence="28">
    <location>
        <begin position="112"/>
        <end position="161"/>
    </location>
</feature>
<dbReference type="InterPro" id="IPR002369">
    <property type="entry name" value="Integrin_bsu_VWA"/>
</dbReference>
<keyword evidence="14" id="KW-0106">Calcium</keyword>
<dbReference type="InterPro" id="IPR036349">
    <property type="entry name" value="Integrin_bsu_tail_dom_sf"/>
</dbReference>
<keyword evidence="7" id="KW-0245">EGF-like domain</keyword>
<dbReference type="FunFam" id="2.10.25.10:FF:000075">
    <property type="entry name" value="Integrin beta"/>
    <property type="match status" value="1"/>
</dbReference>
<evidence type="ECO:0000256" key="22">
    <source>
        <dbReference type="ARBA" id="ARBA00023170"/>
    </source>
</evidence>
<evidence type="ECO:0000256" key="11">
    <source>
        <dbReference type="ARBA" id="ARBA00022723"/>
    </source>
</evidence>
<dbReference type="SUPFAM" id="SSF103575">
    <property type="entry name" value="Plexin repeat"/>
    <property type="match status" value="1"/>
</dbReference>
<dbReference type="GO" id="GO:0033627">
    <property type="term" value="P:cell adhesion mediated by integrin"/>
    <property type="evidence" value="ECO:0007669"/>
    <property type="project" value="TreeGrafter"/>
</dbReference>
<evidence type="ECO:0000256" key="20">
    <source>
        <dbReference type="ARBA" id="ARBA00023136"/>
    </source>
</evidence>
<dbReference type="Gene3D" id="2.10.25.10">
    <property type="entry name" value="Laminin"/>
    <property type="match status" value="4"/>
</dbReference>
<reference evidence="31" key="1">
    <citation type="submission" date="2025-08" db="UniProtKB">
        <authorList>
            <consortium name="Ensembl"/>
        </authorList>
    </citation>
    <scope>IDENTIFICATION</scope>
</reference>
<keyword evidence="23" id="KW-0325">Glycoprotein</keyword>
<dbReference type="InterPro" id="IPR057243">
    <property type="entry name" value="Integrin_I-EGF_CS"/>
</dbReference>
<feature type="domain" description="Integrin beta subunit VWA" evidence="27">
    <location>
        <begin position="120"/>
        <end position="551"/>
    </location>
</feature>
<dbReference type="Gene3D" id="4.10.1240.30">
    <property type="match status" value="1"/>
</dbReference>
<dbReference type="SMART" id="SM01241">
    <property type="entry name" value="Integrin_b_cyt"/>
    <property type="match status" value="1"/>
</dbReference>
<dbReference type="GO" id="GO:0001968">
    <property type="term" value="F:fibronectin binding"/>
    <property type="evidence" value="ECO:0007669"/>
    <property type="project" value="TreeGrafter"/>
</dbReference>
<dbReference type="SUPFAM" id="SSF57196">
    <property type="entry name" value="EGF/Laminin"/>
    <property type="match status" value="1"/>
</dbReference>
<keyword evidence="16 25" id="KW-0130">Cell adhesion</keyword>
<evidence type="ECO:0000256" key="12">
    <source>
        <dbReference type="ARBA" id="ARBA00022729"/>
    </source>
</evidence>
<dbReference type="SMART" id="SM00423">
    <property type="entry name" value="PSI"/>
    <property type="match status" value="1"/>
</dbReference>
<protein>
    <recommendedName>
        <fullName evidence="25">Integrin beta</fullName>
    </recommendedName>
</protein>
<evidence type="ECO:0000256" key="21">
    <source>
        <dbReference type="ARBA" id="ARBA00023157"/>
    </source>
</evidence>
<dbReference type="PRINTS" id="PR01186">
    <property type="entry name" value="INTEGRINB"/>
</dbReference>
<evidence type="ECO:0000313" key="32">
    <source>
        <dbReference type="Proteomes" id="UP000694388"/>
    </source>
</evidence>